<reference evidence="2" key="1">
    <citation type="submission" date="2022-11" db="UniProtKB">
        <authorList>
            <consortium name="WormBaseParasite"/>
        </authorList>
    </citation>
    <scope>IDENTIFICATION</scope>
</reference>
<dbReference type="WBParaSite" id="JU765_v2.g11745.t1">
    <property type="protein sequence ID" value="JU765_v2.g11745.t1"/>
    <property type="gene ID" value="JU765_v2.g11745"/>
</dbReference>
<evidence type="ECO:0000313" key="1">
    <source>
        <dbReference type="Proteomes" id="UP000887576"/>
    </source>
</evidence>
<protein>
    <submittedName>
        <fullName evidence="2">Uncharacterized protein</fullName>
    </submittedName>
</protein>
<dbReference type="Proteomes" id="UP000887576">
    <property type="component" value="Unplaced"/>
</dbReference>
<accession>A0AC34Q0U2</accession>
<name>A0AC34Q0U2_9BILA</name>
<proteinExistence type="predicted"/>
<sequence length="449" mass="51103">MQSDLTGIFGEHFKKLEEMIKEMTIELSSLSKSLIEIQRDITLRRCVVKKEEMEKLISRTELLEKKVYENEVIMEDLQPVLGLLWQEQLDRIRRQQSLYKQKLRDLQYIQEYSKRAKQTALTLRPFAFYMASVIAVTNVRRSDTIELAPMEEICQQICNIEPDSTKRIEAIMREEEIQKRHREIIKEEEKMTVLNAKQNLKPTKERTRRTSTNSSSSVVVENCRERNNMMGTPATRSSKRRSKLKEFENQINLDICETSSQRSVSPRELVRSPTITSDGSLQSSPIPSPIDEMISLMIESDEPKQHEKPVLKPTPPVENVNHRNSQIESNNCLISPTSASSENVGIPQNEPLNQNCQSKSPQPIVPVLPISVIPPPPPPPPANFVAPIRSSISVDEPISPQSQPAMLKKPKLPSSSSIDSPSYDTVLAREQLLVAIKERFKKSGNGENE</sequence>
<organism evidence="1 2">
    <name type="scientific">Panagrolaimus sp. JU765</name>
    <dbReference type="NCBI Taxonomy" id="591449"/>
    <lineage>
        <taxon>Eukaryota</taxon>
        <taxon>Metazoa</taxon>
        <taxon>Ecdysozoa</taxon>
        <taxon>Nematoda</taxon>
        <taxon>Chromadorea</taxon>
        <taxon>Rhabditida</taxon>
        <taxon>Tylenchina</taxon>
        <taxon>Panagrolaimomorpha</taxon>
        <taxon>Panagrolaimoidea</taxon>
        <taxon>Panagrolaimidae</taxon>
        <taxon>Panagrolaimus</taxon>
    </lineage>
</organism>
<evidence type="ECO:0000313" key="2">
    <source>
        <dbReference type="WBParaSite" id="JU765_v2.g11745.t1"/>
    </source>
</evidence>